<evidence type="ECO:0000256" key="2">
    <source>
        <dbReference type="ARBA" id="ARBA00009622"/>
    </source>
</evidence>
<dbReference type="PROSITE" id="PS50005">
    <property type="entry name" value="TPR"/>
    <property type="match status" value="3"/>
</dbReference>
<dbReference type="InterPro" id="IPR002151">
    <property type="entry name" value="Kinesin_light"/>
</dbReference>
<dbReference type="SUPFAM" id="SSF48452">
    <property type="entry name" value="TPR-like"/>
    <property type="match status" value="3"/>
</dbReference>
<keyword evidence="7" id="KW-0175">Coiled coil</keyword>
<dbReference type="Pfam" id="PF12770">
    <property type="entry name" value="CHAT"/>
    <property type="match status" value="1"/>
</dbReference>
<evidence type="ECO:0000256" key="8">
    <source>
        <dbReference type="ARBA" id="ARBA00023175"/>
    </source>
</evidence>
<evidence type="ECO:0000256" key="9">
    <source>
        <dbReference type="ARBA" id="ARBA00023212"/>
    </source>
</evidence>
<dbReference type="EMBL" id="JMCB01000017">
    <property type="protein sequence ID" value="KFE63467.1"/>
    <property type="molecule type" value="Genomic_DNA"/>
</dbReference>
<dbReference type="InterPro" id="IPR024983">
    <property type="entry name" value="CHAT_dom"/>
</dbReference>
<evidence type="ECO:0000259" key="11">
    <source>
        <dbReference type="Pfam" id="PF12770"/>
    </source>
</evidence>
<dbReference type="OrthoDB" id="9761935at2"/>
<evidence type="ECO:0000313" key="12">
    <source>
        <dbReference type="EMBL" id="KFE63467.1"/>
    </source>
</evidence>
<evidence type="ECO:0000256" key="10">
    <source>
        <dbReference type="PROSITE-ProRule" id="PRU00339"/>
    </source>
</evidence>
<dbReference type="GO" id="GO:0019894">
    <property type="term" value="F:kinesin binding"/>
    <property type="evidence" value="ECO:0007669"/>
    <property type="project" value="TreeGrafter"/>
</dbReference>
<dbReference type="GO" id="GO:0005874">
    <property type="term" value="C:microtubule"/>
    <property type="evidence" value="ECO:0007669"/>
    <property type="project" value="UniProtKB-KW"/>
</dbReference>
<dbReference type="PRINTS" id="PR00381">
    <property type="entry name" value="KINESINLIGHT"/>
</dbReference>
<dbReference type="GO" id="GO:0005871">
    <property type="term" value="C:kinesin complex"/>
    <property type="evidence" value="ECO:0007669"/>
    <property type="project" value="InterPro"/>
</dbReference>
<reference evidence="12 13" key="1">
    <citation type="submission" date="2014-04" db="EMBL/GenBank/DDBJ databases">
        <title>Genome assembly of Hyalangium minutum DSM 14724.</title>
        <authorList>
            <person name="Sharma G."/>
            <person name="Subramanian S."/>
        </authorList>
    </citation>
    <scope>NUCLEOTIDE SEQUENCE [LARGE SCALE GENOMIC DNA]</scope>
    <source>
        <strain evidence="12 13">DSM 14724</strain>
    </source>
</reference>
<dbReference type="PROSITE" id="PS51257">
    <property type="entry name" value="PROKAR_LIPOPROTEIN"/>
    <property type="match status" value="1"/>
</dbReference>
<dbReference type="PANTHER" id="PTHR45783">
    <property type="entry name" value="KINESIN LIGHT CHAIN"/>
    <property type="match status" value="1"/>
</dbReference>
<dbReference type="InterPro" id="IPR019734">
    <property type="entry name" value="TPR_rpt"/>
</dbReference>
<comment type="similarity">
    <text evidence="2">Belongs to the kinesin light chain family.</text>
</comment>
<dbReference type="Pfam" id="PF13374">
    <property type="entry name" value="TPR_10"/>
    <property type="match status" value="1"/>
</dbReference>
<keyword evidence="9" id="KW-0206">Cytoskeleton</keyword>
<dbReference type="Proteomes" id="UP000028725">
    <property type="component" value="Unassembled WGS sequence"/>
</dbReference>
<feature type="domain" description="CHAT" evidence="11">
    <location>
        <begin position="710"/>
        <end position="1046"/>
    </location>
</feature>
<dbReference type="PANTHER" id="PTHR45783:SF3">
    <property type="entry name" value="KINESIN LIGHT CHAIN"/>
    <property type="match status" value="1"/>
</dbReference>
<dbReference type="Pfam" id="PF13424">
    <property type="entry name" value="TPR_12"/>
    <property type="match status" value="5"/>
</dbReference>
<keyword evidence="6 10" id="KW-0802">TPR repeat</keyword>
<evidence type="ECO:0000256" key="7">
    <source>
        <dbReference type="ARBA" id="ARBA00023054"/>
    </source>
</evidence>
<keyword evidence="4" id="KW-0493">Microtubule</keyword>
<feature type="repeat" description="TPR" evidence="10">
    <location>
        <begin position="74"/>
        <end position="107"/>
    </location>
</feature>
<feature type="repeat" description="TPR" evidence="10">
    <location>
        <begin position="410"/>
        <end position="443"/>
    </location>
</feature>
<name>A0A085W704_9BACT</name>
<comment type="subcellular location">
    <subcellularLocation>
        <location evidence="1">Cytoplasm</location>
        <location evidence="1">Cytoskeleton</location>
    </subcellularLocation>
</comment>
<evidence type="ECO:0000256" key="5">
    <source>
        <dbReference type="ARBA" id="ARBA00022737"/>
    </source>
</evidence>
<dbReference type="Gene3D" id="1.25.40.10">
    <property type="entry name" value="Tetratricopeptide repeat domain"/>
    <property type="match status" value="3"/>
</dbReference>
<gene>
    <name evidence="12" type="ORF">DB31_2585</name>
</gene>
<dbReference type="GO" id="GO:0007018">
    <property type="term" value="P:microtubule-based movement"/>
    <property type="evidence" value="ECO:0007669"/>
    <property type="project" value="TreeGrafter"/>
</dbReference>
<dbReference type="STRING" id="394096.DB31_2585"/>
<dbReference type="RefSeq" id="WP_044195742.1">
    <property type="nucleotide sequence ID" value="NZ_JMCB01000017.1"/>
</dbReference>
<accession>A0A085W704</accession>
<keyword evidence="13" id="KW-1185">Reference proteome</keyword>
<dbReference type="PATRIC" id="fig|394096.3.peg.6918"/>
<protein>
    <recommendedName>
        <fullName evidence="11">CHAT domain-containing protein</fullName>
    </recommendedName>
</protein>
<evidence type="ECO:0000256" key="1">
    <source>
        <dbReference type="ARBA" id="ARBA00004245"/>
    </source>
</evidence>
<comment type="caution">
    <text evidence="12">The sequence shown here is derived from an EMBL/GenBank/DDBJ whole genome shotgun (WGS) entry which is preliminary data.</text>
</comment>
<dbReference type="AlphaFoldDB" id="A0A085W704"/>
<keyword evidence="5" id="KW-0677">Repeat</keyword>
<feature type="repeat" description="TPR" evidence="10">
    <location>
        <begin position="200"/>
        <end position="233"/>
    </location>
</feature>
<evidence type="ECO:0000256" key="6">
    <source>
        <dbReference type="ARBA" id="ARBA00022803"/>
    </source>
</evidence>
<dbReference type="GO" id="GO:0005737">
    <property type="term" value="C:cytoplasm"/>
    <property type="evidence" value="ECO:0007669"/>
    <property type="project" value="TreeGrafter"/>
</dbReference>
<sequence length="1064" mass="116600">MHRALTTALLITLSGACATVERPRTDSRLEEAQKAWDEGQRLNAAGKYADALPLIQQALRLREEALTEQHPSVADCINLLGELHVQQGDLSQAEPLLTRALQLRERLLGERHPDVARTLNSMAALHFYRGRHTEAVALSERALRIQEETLGPHHPDVAESLNNLAALYHTQGLFTQAIPLFERALAIWVPALGERHPLVANTLNNLAMIYVSQGHFARAEPLFKRALEIREALLGKNHPDIALTLQSLALLYSAQGLYARAAPLAERALAIREAALGPTHPEVALALANLAINYQYLGLDTRAEELHLRALALREKSLGPNHPDVAHSLSNLAALYMEQGLHERAEPLQLRALQIREAALGADHLDVARSLQKLAALYLEQGLYERAEPLLLRALKLGEAALGETHPSLANWRATLARLYTLQGRYAQALSLYQRVLSIQRAALGEAHPDLANSLHGTALLRLAEGRFDEAVPLFEQAFTASEQHLRQQVLGLSEQRLASFLNELRAHEAELYAFVRAHRGDRRVLRLALSSALLRKGRSVQEIAQTSHIISRSLNPADREAFERLRTLRTHFATLSLAGPGNLPLDRYQQRLKELSREGDTLEAELAERSAPLRRLQALPSREQLLPRVAEALPPESALIELVAYQDHPLQPPPGVALQQVPSHLRYLALLLFPDGATQAVDLGPAEPIDRAAQRLHDALSHESTSYLPAARALYTLAFRPLEPHLRKARRLFLSPDGRLNLVPFAALHDGQRYLVDTFHITYLTSGKDLLARAEDRPSSTSVVILADPAFSAALDIASPGDSSPPKPTERSVGLQRLFSTLRSEEADVPWTPLPGTRVEAETLHRLLPQAQLLLGADATKQALLNLSTPGVLHIATHGFFLEDAHASPGSRAVGHFGAVGASLPEPPSDPLLRSGLVLAGIRPATAPSGAPRPEDSLATALELTGLNLWGTQLVVLSACDTGRGKISLGDGVYGLRRAFLVAGAETLVTSLWKIRDEVTHQLMEGYYRHLLAGEDRSAALREAMREFRQKHPHPHFWAPFISLGRDAPLQGLAPSPPAASAP</sequence>
<dbReference type="InterPro" id="IPR011990">
    <property type="entry name" value="TPR-like_helical_dom_sf"/>
</dbReference>
<evidence type="ECO:0000256" key="4">
    <source>
        <dbReference type="ARBA" id="ARBA00022701"/>
    </source>
</evidence>
<proteinExistence type="inferred from homology"/>
<dbReference type="SMART" id="SM00028">
    <property type="entry name" value="TPR"/>
    <property type="match status" value="10"/>
</dbReference>
<organism evidence="12 13">
    <name type="scientific">Hyalangium minutum</name>
    <dbReference type="NCBI Taxonomy" id="394096"/>
    <lineage>
        <taxon>Bacteria</taxon>
        <taxon>Pseudomonadati</taxon>
        <taxon>Myxococcota</taxon>
        <taxon>Myxococcia</taxon>
        <taxon>Myxococcales</taxon>
        <taxon>Cystobacterineae</taxon>
        <taxon>Archangiaceae</taxon>
        <taxon>Hyalangium</taxon>
    </lineage>
</organism>
<keyword evidence="8" id="KW-0505">Motor protein</keyword>
<evidence type="ECO:0000256" key="3">
    <source>
        <dbReference type="ARBA" id="ARBA00022490"/>
    </source>
</evidence>
<keyword evidence="3" id="KW-0963">Cytoplasm</keyword>
<evidence type="ECO:0000313" key="13">
    <source>
        <dbReference type="Proteomes" id="UP000028725"/>
    </source>
</evidence>